<accession>A0A9J5Z4I9</accession>
<reference evidence="2 3" key="1">
    <citation type="submission" date="2020-09" db="EMBL/GenBank/DDBJ databases">
        <title>De no assembly of potato wild relative species, Solanum commersonii.</title>
        <authorList>
            <person name="Cho K."/>
        </authorList>
    </citation>
    <scope>NUCLEOTIDE SEQUENCE [LARGE SCALE GENOMIC DNA]</scope>
    <source>
        <strain evidence="2">LZ3.2</strain>
        <tissue evidence="2">Leaf</tissue>
    </source>
</reference>
<comment type="caution">
    <text evidence="2">The sequence shown here is derived from an EMBL/GenBank/DDBJ whole genome shotgun (WGS) entry which is preliminary data.</text>
</comment>
<dbReference type="Proteomes" id="UP000824120">
    <property type="component" value="Chromosome 5"/>
</dbReference>
<dbReference type="AlphaFoldDB" id="A0A9J5Z4I9"/>
<proteinExistence type="predicted"/>
<dbReference type="EMBL" id="JACXVP010000005">
    <property type="protein sequence ID" value="KAG5606807.1"/>
    <property type="molecule type" value="Genomic_DNA"/>
</dbReference>
<organism evidence="2 3">
    <name type="scientific">Solanum commersonii</name>
    <name type="common">Commerson's wild potato</name>
    <name type="synonym">Commerson's nightshade</name>
    <dbReference type="NCBI Taxonomy" id="4109"/>
    <lineage>
        <taxon>Eukaryota</taxon>
        <taxon>Viridiplantae</taxon>
        <taxon>Streptophyta</taxon>
        <taxon>Embryophyta</taxon>
        <taxon>Tracheophyta</taxon>
        <taxon>Spermatophyta</taxon>
        <taxon>Magnoliopsida</taxon>
        <taxon>eudicotyledons</taxon>
        <taxon>Gunneridae</taxon>
        <taxon>Pentapetalae</taxon>
        <taxon>asterids</taxon>
        <taxon>lamiids</taxon>
        <taxon>Solanales</taxon>
        <taxon>Solanaceae</taxon>
        <taxon>Solanoideae</taxon>
        <taxon>Solaneae</taxon>
        <taxon>Solanum</taxon>
    </lineage>
</organism>
<evidence type="ECO:0000313" key="3">
    <source>
        <dbReference type="Proteomes" id="UP000824120"/>
    </source>
</evidence>
<evidence type="ECO:0000256" key="1">
    <source>
        <dbReference type="SAM" id="Phobius"/>
    </source>
</evidence>
<sequence>MEIPQTFNEFKVWTDDFIIPNDINLKTIINNNNPSTSPLFLIEIRIQEFVQYLSKKGDSIEEEPRGPFMVESFYLPSNAMIDDSLCEILSSIVNSWDPTPRGATVEHKRIKDESVCLTPFLGIRYKPSNIGFSILTYVAACINGVLVIIDRFGNENLVWKLQNMSPPLDLDST</sequence>
<evidence type="ECO:0000313" key="2">
    <source>
        <dbReference type="EMBL" id="KAG5606807.1"/>
    </source>
</evidence>
<feature type="transmembrane region" description="Helical" evidence="1">
    <location>
        <begin position="130"/>
        <end position="149"/>
    </location>
</feature>
<protein>
    <submittedName>
        <fullName evidence="2">Uncharacterized protein</fullName>
    </submittedName>
</protein>
<name>A0A9J5Z4I9_SOLCO</name>
<keyword evidence="3" id="KW-1185">Reference proteome</keyword>
<keyword evidence="1" id="KW-0812">Transmembrane</keyword>
<keyword evidence="1" id="KW-0472">Membrane</keyword>
<gene>
    <name evidence="2" type="ORF">H5410_028299</name>
</gene>
<keyword evidence="1" id="KW-1133">Transmembrane helix</keyword>